<dbReference type="InterPro" id="IPR044527">
    <property type="entry name" value="NrtA/CpmA_ABC-bd_dom"/>
</dbReference>
<feature type="transmembrane region" description="Helical" evidence="7">
    <location>
        <begin position="7"/>
        <end position="24"/>
    </location>
</feature>
<dbReference type="Proteomes" id="UP001246244">
    <property type="component" value="Unassembled WGS sequence"/>
</dbReference>
<evidence type="ECO:0000313" key="9">
    <source>
        <dbReference type="EMBL" id="MDR7666979.1"/>
    </source>
</evidence>
<evidence type="ECO:0000313" key="10">
    <source>
        <dbReference type="Proteomes" id="UP001246244"/>
    </source>
</evidence>
<dbReference type="SUPFAM" id="SSF53850">
    <property type="entry name" value="Periplasmic binding protein-like II"/>
    <property type="match status" value="1"/>
</dbReference>
<comment type="caution">
    <text evidence="9">The sequence shown here is derived from an EMBL/GenBank/DDBJ whole genome shotgun (WGS) entry which is preliminary data.</text>
</comment>
<keyword evidence="5 7" id="KW-0472">Membrane</keyword>
<feature type="compositionally biased region" description="Polar residues" evidence="6">
    <location>
        <begin position="36"/>
        <end position="61"/>
    </location>
</feature>
<comment type="subcellular location">
    <subcellularLocation>
        <location evidence="1">Endomembrane system</location>
    </subcellularLocation>
</comment>
<evidence type="ECO:0000256" key="1">
    <source>
        <dbReference type="ARBA" id="ARBA00004308"/>
    </source>
</evidence>
<dbReference type="EMBL" id="JAVKPK010000080">
    <property type="protein sequence ID" value="MDR7666979.1"/>
    <property type="molecule type" value="Genomic_DNA"/>
</dbReference>
<dbReference type="SMART" id="SM00062">
    <property type="entry name" value="PBPb"/>
    <property type="match status" value="1"/>
</dbReference>
<sequence>MEKKQIFGIFIALIVLAGIGVILLNPSGSSDSSDSQKVNTPTSVEQSVNTPTNVEQGVNTSTSGVKTIRHGYLPSNGDALIFVAKEEGLWTEEGLNVELYQFTKGTEGYNSLFGNKLDTVGAGTSDPATYIAQGADITIIGGLMSEGQFLVADPENAKDLADLNNWKGKKIATIAMSNGDLIYKAALKKAGIDWKKDVTFLELGSPNAVLEAVKTGKADGGIIWIPYEILAQKQGLAIASYSYQYYDNHPCCRIALKTETLNEDRDTYVKFEKGLIKAYKFFSENQNESVDDIQKYVNIDKEAIRQSTWSNYFYASPDPNTNGVKEYYQMMKDSGYIDTDVKIEDHIDSTVYKQALNELIKENPDDQFYQNLLSEYQKMNE</sequence>
<dbReference type="RefSeq" id="WP_310577010.1">
    <property type="nucleotide sequence ID" value="NZ_JAVKPK010000080.1"/>
</dbReference>
<proteinExistence type="predicted"/>
<evidence type="ECO:0000256" key="4">
    <source>
        <dbReference type="ARBA" id="ARBA00022519"/>
    </source>
</evidence>
<dbReference type="CDD" id="cd13553">
    <property type="entry name" value="PBP2_NrtA_CpmA_like"/>
    <property type="match status" value="1"/>
</dbReference>
<name>A0ABU2D4R2_9EURY</name>
<keyword evidence="4" id="KW-0997">Cell inner membrane</keyword>
<protein>
    <submittedName>
        <fullName evidence="9">ABC transporter substrate-binding protein</fullName>
    </submittedName>
</protein>
<evidence type="ECO:0000259" key="8">
    <source>
        <dbReference type="SMART" id="SM00062"/>
    </source>
</evidence>
<gene>
    <name evidence="9" type="ORF">RG963_14555</name>
</gene>
<dbReference type="Gene3D" id="3.40.190.10">
    <property type="entry name" value="Periplasmic binding protein-like II"/>
    <property type="match status" value="2"/>
</dbReference>
<evidence type="ECO:0000256" key="3">
    <source>
        <dbReference type="ARBA" id="ARBA00022475"/>
    </source>
</evidence>
<keyword evidence="10" id="KW-1185">Reference proteome</keyword>
<keyword evidence="2" id="KW-0813">Transport</keyword>
<feature type="domain" description="Solute-binding protein family 3/N-terminal" evidence="8">
    <location>
        <begin position="67"/>
        <end position="300"/>
    </location>
</feature>
<keyword evidence="7" id="KW-0812">Transmembrane</keyword>
<evidence type="ECO:0000256" key="7">
    <source>
        <dbReference type="SAM" id="Phobius"/>
    </source>
</evidence>
<keyword evidence="7" id="KW-1133">Transmembrane helix</keyword>
<feature type="region of interest" description="Disordered" evidence="6">
    <location>
        <begin position="28"/>
        <end position="61"/>
    </location>
</feature>
<keyword evidence="3" id="KW-1003">Cell membrane</keyword>
<dbReference type="InterPro" id="IPR001638">
    <property type="entry name" value="Solute-binding_3/MltF_N"/>
</dbReference>
<dbReference type="PANTHER" id="PTHR30024">
    <property type="entry name" value="ALIPHATIC SULFONATES-BINDING PROTEIN-RELATED"/>
    <property type="match status" value="1"/>
</dbReference>
<dbReference type="Pfam" id="PF13379">
    <property type="entry name" value="NMT1_2"/>
    <property type="match status" value="1"/>
</dbReference>
<dbReference type="PANTHER" id="PTHR30024:SF42">
    <property type="entry name" value="ALIPHATIC SULFONATES-BINDING PROTEIN-RELATED"/>
    <property type="match status" value="1"/>
</dbReference>
<evidence type="ECO:0000256" key="2">
    <source>
        <dbReference type="ARBA" id="ARBA00022448"/>
    </source>
</evidence>
<evidence type="ECO:0000256" key="5">
    <source>
        <dbReference type="ARBA" id="ARBA00023136"/>
    </source>
</evidence>
<evidence type="ECO:0000256" key="6">
    <source>
        <dbReference type="SAM" id="MobiDB-lite"/>
    </source>
</evidence>
<organism evidence="9 10">
    <name type="scientific">Methanosarcina baikalica</name>
    <dbReference type="NCBI Taxonomy" id="3073890"/>
    <lineage>
        <taxon>Archaea</taxon>
        <taxon>Methanobacteriati</taxon>
        <taxon>Methanobacteriota</taxon>
        <taxon>Stenosarchaea group</taxon>
        <taxon>Methanomicrobia</taxon>
        <taxon>Methanosarcinales</taxon>
        <taxon>Methanosarcinaceae</taxon>
        <taxon>Methanosarcina</taxon>
    </lineage>
</organism>
<accession>A0ABU2D4R2</accession>
<reference evidence="10" key="1">
    <citation type="submission" date="2023-07" db="EMBL/GenBank/DDBJ databases">
        <title>Whole-genome sequencing of a new Methanosarcina sp. Z-7115.</title>
        <authorList>
            <person name="Zhilina T.N."/>
            <person name="Merkel A.Y."/>
        </authorList>
    </citation>
    <scope>NUCLEOTIDE SEQUENCE [LARGE SCALE GENOMIC DNA]</scope>
    <source>
        <strain evidence="10">Z-7115</strain>
    </source>
</reference>